<dbReference type="EMBL" id="SORE01000011">
    <property type="protein sequence ID" value="TDY48226.1"/>
    <property type="molecule type" value="Genomic_DNA"/>
</dbReference>
<evidence type="ECO:0000313" key="3">
    <source>
        <dbReference type="Proteomes" id="UP000295509"/>
    </source>
</evidence>
<gene>
    <name evidence="2" type="ORF">BX592_111161</name>
</gene>
<dbReference type="AlphaFoldDB" id="A0A4R8LPQ8"/>
<evidence type="ECO:0000256" key="1">
    <source>
        <dbReference type="SAM" id="MobiDB-lite"/>
    </source>
</evidence>
<reference evidence="2 3" key="1">
    <citation type="submission" date="2019-03" db="EMBL/GenBank/DDBJ databases">
        <title>Genomic Encyclopedia of Type Strains, Phase III (KMG-III): the genomes of soil and plant-associated and newly described type strains.</title>
        <authorList>
            <person name="Whitman W."/>
        </authorList>
    </citation>
    <scope>NUCLEOTIDE SEQUENCE [LARGE SCALE GENOMIC DNA]</scope>
    <source>
        <strain evidence="2 3">LMG 29544</strain>
    </source>
</reference>
<protein>
    <submittedName>
        <fullName evidence="2">Uncharacterized protein</fullName>
    </submittedName>
</protein>
<proteinExistence type="predicted"/>
<comment type="caution">
    <text evidence="2">The sequence shown here is derived from an EMBL/GenBank/DDBJ whole genome shotgun (WGS) entry which is preliminary data.</text>
</comment>
<keyword evidence="3" id="KW-1185">Reference proteome</keyword>
<evidence type="ECO:0000313" key="2">
    <source>
        <dbReference type="EMBL" id="TDY48226.1"/>
    </source>
</evidence>
<name>A0A4R8LPQ8_9BURK</name>
<feature type="region of interest" description="Disordered" evidence="1">
    <location>
        <begin position="52"/>
        <end position="71"/>
    </location>
</feature>
<accession>A0A4R8LPQ8</accession>
<dbReference type="Proteomes" id="UP000295509">
    <property type="component" value="Unassembled WGS sequence"/>
</dbReference>
<sequence>MAAYEPGRDPRGPKNGVTVRPLLAALRPTTTRNARRQRTCHARGIKRPLCRYPVHKDGEDRSHTSSATHPGERVLLAGEIRRRTQDRHCGDSFRFPDAFPPDRPPPFKEAMVRRFERMSVSCLPYFRTNIVYCPLVAPVTCSRPQAALPYKVFNSNGGGYGFRKVQRRQPNKPNVFLFL</sequence>
<feature type="compositionally biased region" description="Basic and acidic residues" evidence="1">
    <location>
        <begin position="54"/>
        <end position="63"/>
    </location>
</feature>
<organism evidence="2 3">
    <name type="scientific">Paraburkholderia rhizosphaerae</name>
    <dbReference type="NCBI Taxonomy" id="480658"/>
    <lineage>
        <taxon>Bacteria</taxon>
        <taxon>Pseudomonadati</taxon>
        <taxon>Pseudomonadota</taxon>
        <taxon>Betaproteobacteria</taxon>
        <taxon>Burkholderiales</taxon>
        <taxon>Burkholderiaceae</taxon>
        <taxon>Paraburkholderia</taxon>
    </lineage>
</organism>